<dbReference type="GO" id="GO:0097367">
    <property type="term" value="F:carbohydrate derivative binding"/>
    <property type="evidence" value="ECO:0007669"/>
    <property type="project" value="InterPro"/>
</dbReference>
<dbReference type="STRING" id="1616788.AR543_05420"/>
<dbReference type="OrthoDB" id="370421at2"/>
<dbReference type="Gene3D" id="3.40.50.10490">
    <property type="entry name" value="Glucose-6-phosphate isomerase like protein, domain 1"/>
    <property type="match status" value="1"/>
</dbReference>
<protein>
    <submittedName>
        <fullName evidence="6">RpiR family transcriptional regulator</fullName>
    </submittedName>
</protein>
<dbReference type="AlphaFoldDB" id="A0A172ZDB1"/>
<keyword evidence="3" id="KW-0804">Transcription</keyword>
<dbReference type="CDD" id="cd05013">
    <property type="entry name" value="SIS_RpiR"/>
    <property type="match status" value="1"/>
</dbReference>
<dbReference type="InterPro" id="IPR046348">
    <property type="entry name" value="SIS_dom_sf"/>
</dbReference>
<dbReference type="EMBL" id="CP013023">
    <property type="protein sequence ID" value="ANF95503.1"/>
    <property type="molecule type" value="Genomic_DNA"/>
</dbReference>
<dbReference type="PANTHER" id="PTHR30514">
    <property type="entry name" value="GLUCOKINASE"/>
    <property type="match status" value="1"/>
</dbReference>
<evidence type="ECO:0000313" key="7">
    <source>
        <dbReference type="Proteomes" id="UP000078148"/>
    </source>
</evidence>
<organism evidence="6 7">
    <name type="scientific">Paenibacillus bovis</name>
    <dbReference type="NCBI Taxonomy" id="1616788"/>
    <lineage>
        <taxon>Bacteria</taxon>
        <taxon>Bacillati</taxon>
        <taxon>Bacillota</taxon>
        <taxon>Bacilli</taxon>
        <taxon>Bacillales</taxon>
        <taxon>Paenibacillaceae</taxon>
        <taxon>Paenibacillus</taxon>
    </lineage>
</organism>
<dbReference type="InterPro" id="IPR000281">
    <property type="entry name" value="HTH_RpiR"/>
</dbReference>
<dbReference type="PANTHER" id="PTHR30514:SF1">
    <property type="entry name" value="HTH-TYPE TRANSCRIPTIONAL REGULATOR HEXR-RELATED"/>
    <property type="match status" value="1"/>
</dbReference>
<dbReference type="PROSITE" id="PS51071">
    <property type="entry name" value="HTH_RPIR"/>
    <property type="match status" value="1"/>
</dbReference>
<feature type="domain" description="SIS" evidence="5">
    <location>
        <begin position="123"/>
        <end position="263"/>
    </location>
</feature>
<accession>A0A172ZDB1</accession>
<dbReference type="InterPro" id="IPR047640">
    <property type="entry name" value="RpiR-like"/>
</dbReference>
<keyword evidence="2" id="KW-0238">DNA-binding</keyword>
<dbReference type="Proteomes" id="UP000078148">
    <property type="component" value="Chromosome"/>
</dbReference>
<dbReference type="GO" id="GO:0003677">
    <property type="term" value="F:DNA binding"/>
    <property type="evidence" value="ECO:0007669"/>
    <property type="project" value="UniProtKB-KW"/>
</dbReference>
<dbReference type="RefSeq" id="WP_060532480.1">
    <property type="nucleotide sequence ID" value="NZ_CP013023.1"/>
</dbReference>
<dbReference type="GO" id="GO:0003700">
    <property type="term" value="F:DNA-binding transcription factor activity"/>
    <property type="evidence" value="ECO:0007669"/>
    <property type="project" value="InterPro"/>
</dbReference>
<reference evidence="6 7" key="2">
    <citation type="journal article" date="2016" name="Int. J. Syst. Evol. Microbiol.">
        <title>Paenibacillus bovis sp. nov., isolated from raw yak (Bos grunniens) milk.</title>
        <authorList>
            <person name="Gao C."/>
            <person name="Han J."/>
            <person name="Liu Z."/>
            <person name="Xu X."/>
            <person name="Hang F."/>
            <person name="Wu Z."/>
        </authorList>
    </citation>
    <scope>NUCLEOTIDE SEQUENCE [LARGE SCALE GENOMIC DNA]</scope>
    <source>
        <strain evidence="6 7">BD3526</strain>
    </source>
</reference>
<dbReference type="SUPFAM" id="SSF53697">
    <property type="entry name" value="SIS domain"/>
    <property type="match status" value="1"/>
</dbReference>
<dbReference type="PROSITE" id="PS51464">
    <property type="entry name" value="SIS"/>
    <property type="match status" value="1"/>
</dbReference>
<keyword evidence="7" id="KW-1185">Reference proteome</keyword>
<dbReference type="SUPFAM" id="SSF46689">
    <property type="entry name" value="Homeodomain-like"/>
    <property type="match status" value="1"/>
</dbReference>
<name>A0A172ZDB1_9BACL</name>
<evidence type="ECO:0000256" key="3">
    <source>
        <dbReference type="ARBA" id="ARBA00023163"/>
    </source>
</evidence>
<keyword evidence="1" id="KW-0805">Transcription regulation</keyword>
<evidence type="ECO:0000259" key="4">
    <source>
        <dbReference type="PROSITE" id="PS51071"/>
    </source>
</evidence>
<evidence type="ECO:0000259" key="5">
    <source>
        <dbReference type="PROSITE" id="PS51464"/>
    </source>
</evidence>
<dbReference type="InterPro" id="IPR036388">
    <property type="entry name" value="WH-like_DNA-bd_sf"/>
</dbReference>
<sequence length="281" mass="30894">MNGGLVRLREIITMITPSERKVASFILEHPRQLVGLSVAQLAKQSGGSQAAVIRLCKSAGFKGYQELMLKVAGDLYEEPPISGYQEIHPADPIQHLIEQVSANTIQSIRDTAKILNPLYVEKAIKALEQARRLFFLGTGASYLVASDAQHKFLRINKPGFAFSDADMQRMASSMLTPEDTVIGISYSGQTAVTIECMQMARDAGATTISLTRYGNNPVSSLALIPLHISALEHDARSGGISSRITQLHVIDMLYLGVANRSEPRLLDDPKQEYRAVHRMNF</sequence>
<proteinExistence type="predicted"/>
<dbReference type="Pfam" id="PF01380">
    <property type="entry name" value="SIS"/>
    <property type="match status" value="1"/>
</dbReference>
<evidence type="ECO:0000313" key="6">
    <source>
        <dbReference type="EMBL" id="ANF95503.1"/>
    </source>
</evidence>
<dbReference type="InterPro" id="IPR035472">
    <property type="entry name" value="RpiR-like_SIS"/>
</dbReference>
<gene>
    <name evidence="6" type="ORF">AR543_05420</name>
</gene>
<feature type="domain" description="HTH rpiR-type" evidence="4">
    <location>
        <begin position="2"/>
        <end position="78"/>
    </location>
</feature>
<dbReference type="InterPro" id="IPR001347">
    <property type="entry name" value="SIS_dom"/>
</dbReference>
<dbReference type="KEGG" id="pbv:AR543_05420"/>
<evidence type="ECO:0000256" key="2">
    <source>
        <dbReference type="ARBA" id="ARBA00023125"/>
    </source>
</evidence>
<evidence type="ECO:0000256" key="1">
    <source>
        <dbReference type="ARBA" id="ARBA00023015"/>
    </source>
</evidence>
<dbReference type="InterPro" id="IPR009057">
    <property type="entry name" value="Homeodomain-like_sf"/>
</dbReference>
<dbReference type="GO" id="GO:1901135">
    <property type="term" value="P:carbohydrate derivative metabolic process"/>
    <property type="evidence" value="ECO:0007669"/>
    <property type="project" value="InterPro"/>
</dbReference>
<dbReference type="Pfam" id="PF01418">
    <property type="entry name" value="HTH_6"/>
    <property type="match status" value="1"/>
</dbReference>
<reference evidence="7" key="1">
    <citation type="submission" date="2015-10" db="EMBL/GenBank/DDBJ databases">
        <title>Genome of Paenibacillus bovis sp. nov.</title>
        <authorList>
            <person name="Wu Z."/>
            <person name="Gao C."/>
            <person name="Liu Z."/>
            <person name="Zheng H."/>
        </authorList>
    </citation>
    <scope>NUCLEOTIDE SEQUENCE [LARGE SCALE GENOMIC DNA]</scope>
    <source>
        <strain evidence="7">BD3526</strain>
    </source>
</reference>
<dbReference type="Gene3D" id="1.10.10.10">
    <property type="entry name" value="Winged helix-like DNA-binding domain superfamily/Winged helix DNA-binding domain"/>
    <property type="match status" value="1"/>
</dbReference>